<gene>
    <name evidence="1" type="ORF">WN944_005838</name>
</gene>
<keyword evidence="2" id="KW-1185">Reference proteome</keyword>
<proteinExistence type="predicted"/>
<accession>A0AAP0QP54</accession>
<protein>
    <submittedName>
        <fullName evidence="1">Uncharacterized protein</fullName>
    </submittedName>
</protein>
<dbReference type="Proteomes" id="UP001428341">
    <property type="component" value="Unassembled WGS sequence"/>
</dbReference>
<dbReference type="EMBL" id="JBCGBO010000003">
    <property type="protein sequence ID" value="KAK9213853.1"/>
    <property type="molecule type" value="Genomic_DNA"/>
</dbReference>
<evidence type="ECO:0000313" key="2">
    <source>
        <dbReference type="Proteomes" id="UP001428341"/>
    </source>
</evidence>
<organism evidence="1 2">
    <name type="scientific">Citrus x changshan-huyou</name>
    <dbReference type="NCBI Taxonomy" id="2935761"/>
    <lineage>
        <taxon>Eukaryota</taxon>
        <taxon>Viridiplantae</taxon>
        <taxon>Streptophyta</taxon>
        <taxon>Embryophyta</taxon>
        <taxon>Tracheophyta</taxon>
        <taxon>Spermatophyta</taxon>
        <taxon>Magnoliopsida</taxon>
        <taxon>eudicotyledons</taxon>
        <taxon>Gunneridae</taxon>
        <taxon>Pentapetalae</taxon>
        <taxon>rosids</taxon>
        <taxon>malvids</taxon>
        <taxon>Sapindales</taxon>
        <taxon>Rutaceae</taxon>
        <taxon>Aurantioideae</taxon>
        <taxon>Citrus</taxon>
    </lineage>
</organism>
<comment type="caution">
    <text evidence="1">The sequence shown here is derived from an EMBL/GenBank/DDBJ whole genome shotgun (WGS) entry which is preliminary data.</text>
</comment>
<evidence type="ECO:0000313" key="1">
    <source>
        <dbReference type="EMBL" id="KAK9213853.1"/>
    </source>
</evidence>
<reference evidence="1 2" key="1">
    <citation type="submission" date="2024-05" db="EMBL/GenBank/DDBJ databases">
        <title>Haplotype-resolved chromosome-level genome assembly of Huyou (Citrus changshanensis).</title>
        <authorList>
            <person name="Miao C."/>
            <person name="Chen W."/>
            <person name="Wu Y."/>
            <person name="Wang L."/>
            <person name="Zhao S."/>
            <person name="Grierson D."/>
            <person name="Xu C."/>
            <person name="Chen K."/>
        </authorList>
    </citation>
    <scope>NUCLEOTIDE SEQUENCE [LARGE SCALE GENOMIC DNA]</scope>
    <source>
        <strain evidence="1">01-14</strain>
        <tissue evidence="1">Leaf</tissue>
    </source>
</reference>
<sequence>MAQYGPISSDGLVLIFTYIAKTEYGASKLEYQLSNEPSNYDTHVQVTSIRILIQPEALLGVGKIYEEEFLIICFLLFMPTEFEFILCMNL</sequence>
<name>A0AAP0QP54_9ROSI</name>
<dbReference type="AlphaFoldDB" id="A0AAP0QP54"/>